<gene>
    <name evidence="1" type="ORF">H9980_09200</name>
</gene>
<sequence>MCVFCFLNKENQKSLRDRAQISTDRFEHTLSFYKKIYLEGLNSALDEPVCEIHKKRHNEKYLSALRTISLESIGKIFDIFLDAYIFWINNDSTKATKTICDYLEENRLFKEISLQDKLMFRVRYSESRLSHWDMFHIPFNKRYLIRNQRYSLVGRPMLYLGFSSKYVLKELGYNENDKNYYISGFYLKDNEKLKVCDFRYLMPDFQDAVIENLIEDENENNEEFLQRFKISVIASICSFKKRSQNNDFCEEYILPQIISEIVNEKGYQGLLYSSTKTEENSNNTNSFYDANAVIFTKYESSKFYDVTYVYDKALYQKFVITTPKKIEDITKTDEKLVKLTLSKAVKNNIIDTSNSFLCNLVSDALSNNFDSDEIEYIISRSIVYEIFVNTVY</sequence>
<evidence type="ECO:0000313" key="2">
    <source>
        <dbReference type="Proteomes" id="UP000886724"/>
    </source>
</evidence>
<evidence type="ECO:0008006" key="3">
    <source>
        <dbReference type="Google" id="ProtNLM"/>
    </source>
</evidence>
<dbReference type="AlphaFoldDB" id="A0A9D1XMF2"/>
<protein>
    <recommendedName>
        <fullName evidence="3">RES domain-containing protein</fullName>
    </recommendedName>
</protein>
<comment type="caution">
    <text evidence="1">The sequence shown here is derived from an EMBL/GenBank/DDBJ whole genome shotgun (WGS) entry which is preliminary data.</text>
</comment>
<proteinExistence type="predicted"/>
<evidence type="ECO:0000313" key="1">
    <source>
        <dbReference type="EMBL" id="HIX82127.1"/>
    </source>
</evidence>
<reference evidence="1" key="2">
    <citation type="submission" date="2021-04" db="EMBL/GenBank/DDBJ databases">
        <authorList>
            <person name="Gilroy R."/>
        </authorList>
    </citation>
    <scope>NUCLEOTIDE SEQUENCE</scope>
    <source>
        <strain evidence="1">ChiGjej1B1-14440</strain>
    </source>
</reference>
<dbReference type="Proteomes" id="UP000886724">
    <property type="component" value="Unassembled WGS sequence"/>
</dbReference>
<organism evidence="1 2">
    <name type="scientific">Candidatus Erysipelatoclostridium merdavium</name>
    <dbReference type="NCBI Taxonomy" id="2838566"/>
    <lineage>
        <taxon>Bacteria</taxon>
        <taxon>Bacillati</taxon>
        <taxon>Bacillota</taxon>
        <taxon>Erysipelotrichia</taxon>
        <taxon>Erysipelotrichales</taxon>
        <taxon>Erysipelotrichales incertae sedis</taxon>
    </lineage>
</organism>
<dbReference type="EMBL" id="DXET01000207">
    <property type="protein sequence ID" value="HIX82127.1"/>
    <property type="molecule type" value="Genomic_DNA"/>
</dbReference>
<accession>A0A9D1XMF2</accession>
<reference evidence="1" key="1">
    <citation type="journal article" date="2021" name="PeerJ">
        <title>Extensive microbial diversity within the chicken gut microbiome revealed by metagenomics and culture.</title>
        <authorList>
            <person name="Gilroy R."/>
            <person name="Ravi A."/>
            <person name="Getino M."/>
            <person name="Pursley I."/>
            <person name="Horton D.L."/>
            <person name="Alikhan N.F."/>
            <person name="Baker D."/>
            <person name="Gharbi K."/>
            <person name="Hall N."/>
            <person name="Watson M."/>
            <person name="Adriaenssens E.M."/>
            <person name="Foster-Nyarko E."/>
            <person name="Jarju S."/>
            <person name="Secka A."/>
            <person name="Antonio M."/>
            <person name="Oren A."/>
            <person name="Chaudhuri R.R."/>
            <person name="La Ragione R."/>
            <person name="Hildebrand F."/>
            <person name="Pallen M.J."/>
        </authorList>
    </citation>
    <scope>NUCLEOTIDE SEQUENCE</scope>
    <source>
        <strain evidence="1">ChiGjej1B1-14440</strain>
    </source>
</reference>
<name>A0A9D1XMF2_9FIRM</name>